<evidence type="ECO:0000313" key="1">
    <source>
        <dbReference type="EMBL" id="CAF1925618.1"/>
    </source>
</evidence>
<reference evidence="1" key="1">
    <citation type="submission" date="2021-01" db="EMBL/GenBank/DDBJ databases">
        <authorList>
            <consortium name="Genoscope - CEA"/>
            <person name="William W."/>
        </authorList>
    </citation>
    <scope>NUCLEOTIDE SEQUENCE</scope>
</reference>
<organism evidence="1">
    <name type="scientific">Brassica napus</name>
    <name type="common">Rape</name>
    <dbReference type="NCBI Taxonomy" id="3708"/>
    <lineage>
        <taxon>Eukaryota</taxon>
        <taxon>Viridiplantae</taxon>
        <taxon>Streptophyta</taxon>
        <taxon>Embryophyta</taxon>
        <taxon>Tracheophyta</taxon>
        <taxon>Spermatophyta</taxon>
        <taxon>Magnoliopsida</taxon>
        <taxon>eudicotyledons</taxon>
        <taxon>Gunneridae</taxon>
        <taxon>Pentapetalae</taxon>
        <taxon>rosids</taxon>
        <taxon>malvids</taxon>
        <taxon>Brassicales</taxon>
        <taxon>Brassicaceae</taxon>
        <taxon>Brassiceae</taxon>
        <taxon>Brassica</taxon>
    </lineage>
</organism>
<accession>A0A816KQD7</accession>
<proteinExistence type="predicted"/>
<dbReference type="Proteomes" id="UP001295469">
    <property type="component" value="Chromosome C05"/>
</dbReference>
<name>A0A816KQD7_BRANA</name>
<protein>
    <submittedName>
        <fullName evidence="1">(rape) hypothetical protein</fullName>
    </submittedName>
</protein>
<gene>
    <name evidence="1" type="ORF">DARMORV10_C05P12610.1</name>
</gene>
<dbReference type="EMBL" id="HG994369">
    <property type="protein sequence ID" value="CAF1925618.1"/>
    <property type="molecule type" value="Genomic_DNA"/>
</dbReference>
<dbReference type="AlphaFoldDB" id="A0A816KQD7"/>
<sequence>MAGRESSLVPKRGEVLRRVLRVVFSSCLWFSSRRSRQSRVRSSSFVTPSLQIIKH</sequence>